<reference evidence="1 2" key="1">
    <citation type="submission" date="2022-04" db="EMBL/GenBank/DDBJ databases">
        <title>Chromosome-level reference genomes for two strains of Caenorhabditis briggsae: an improved platform for comparative genomics.</title>
        <authorList>
            <person name="Stevens L."/>
            <person name="Andersen E."/>
        </authorList>
    </citation>
    <scope>NUCLEOTIDE SEQUENCE [LARGE SCALE GENOMIC DNA]</scope>
    <source>
        <strain evidence="1">VX34</strain>
        <tissue evidence="1">Whole-organism</tissue>
    </source>
</reference>
<organism evidence="1 2">
    <name type="scientific">Caenorhabditis briggsae</name>
    <dbReference type="NCBI Taxonomy" id="6238"/>
    <lineage>
        <taxon>Eukaryota</taxon>
        <taxon>Metazoa</taxon>
        <taxon>Ecdysozoa</taxon>
        <taxon>Nematoda</taxon>
        <taxon>Chromadorea</taxon>
        <taxon>Rhabditida</taxon>
        <taxon>Rhabditina</taxon>
        <taxon>Rhabditomorpha</taxon>
        <taxon>Rhabditoidea</taxon>
        <taxon>Rhabditidae</taxon>
        <taxon>Peloderinae</taxon>
        <taxon>Caenorhabditis</taxon>
    </lineage>
</organism>
<proteinExistence type="predicted"/>
<accession>A0AAE9FF72</accession>
<dbReference type="EMBL" id="CP092625">
    <property type="protein sequence ID" value="UMM44523.1"/>
    <property type="molecule type" value="Genomic_DNA"/>
</dbReference>
<dbReference type="AlphaFoldDB" id="A0AAE9FF72"/>
<keyword evidence="2" id="KW-1185">Reference proteome</keyword>
<dbReference type="Proteomes" id="UP000829354">
    <property type="component" value="Chromosome X"/>
</dbReference>
<gene>
    <name evidence="1" type="ORF">L5515_019661</name>
</gene>
<protein>
    <submittedName>
        <fullName evidence="1">Uncharacterized protein</fullName>
    </submittedName>
</protein>
<evidence type="ECO:0000313" key="2">
    <source>
        <dbReference type="Proteomes" id="UP000829354"/>
    </source>
</evidence>
<evidence type="ECO:0000313" key="1">
    <source>
        <dbReference type="EMBL" id="UMM44523.1"/>
    </source>
</evidence>
<sequence length="94" mass="10882">MKPPLRPESHQTHDKLHRGARERIEKKQLSFASIPVTAPQIQRCSEFNPQNSHILECTPHTISKDHVRRIASICRSSKQHVFWIRLVTTPNSPI</sequence>
<name>A0AAE9FF72_CAEBR</name>